<dbReference type="Gene3D" id="3.40.190.10">
    <property type="entry name" value="Periplasmic binding protein-like II"/>
    <property type="match status" value="1"/>
</dbReference>
<dbReference type="PANTHER" id="PTHR42928">
    <property type="entry name" value="TRICARBOXYLATE-BINDING PROTEIN"/>
    <property type="match status" value="1"/>
</dbReference>
<dbReference type="OrthoDB" id="8954401at2"/>
<dbReference type="InterPro" id="IPR005064">
    <property type="entry name" value="BUG"/>
</dbReference>
<dbReference type="Pfam" id="PF03401">
    <property type="entry name" value="TctC"/>
    <property type="match status" value="1"/>
</dbReference>
<organism evidence="3 4">
    <name type="scientific">Verticiella sediminum</name>
    <dbReference type="NCBI Taxonomy" id="1247510"/>
    <lineage>
        <taxon>Bacteria</taxon>
        <taxon>Pseudomonadati</taxon>
        <taxon>Pseudomonadota</taxon>
        <taxon>Betaproteobacteria</taxon>
        <taxon>Burkholderiales</taxon>
        <taxon>Alcaligenaceae</taxon>
        <taxon>Verticiella</taxon>
    </lineage>
</organism>
<evidence type="ECO:0000313" key="3">
    <source>
        <dbReference type="EMBL" id="TSH97346.1"/>
    </source>
</evidence>
<proteinExistence type="inferred from homology"/>
<evidence type="ECO:0000313" key="4">
    <source>
        <dbReference type="Proteomes" id="UP000318405"/>
    </source>
</evidence>
<dbReference type="PIRSF" id="PIRSF017082">
    <property type="entry name" value="YflP"/>
    <property type="match status" value="1"/>
</dbReference>
<sequence>MNIRHRLWWGALALALGAGAGVAQAADYPDRTLRAIVPSPAGSAPDIITRLLAERMSRALGQSIVTENKPGGNGIIAMNELRRAKPDGYTFGVFHAAAAVVTPMMYKAADFDVQKDTDVVATIAYTPMLVVANTSTPYKSLEDVVQAAQAKPDDLVFGNPVHGSVPHLTAERIGQIRKAVFRQISFNGTSQAIQSTIGGDAQVYVDGVAPLLPLVQSGRLRALAVTADKELPGLEGIPLAKNTVPELVSTGWFVMLTPAGTPPEVTQRLHEEATKALAEPDMVERLKDLGTYPMPTSMADAQTFISNEKQIWRKVIDDAGVKPE</sequence>
<keyword evidence="4" id="KW-1185">Reference proteome</keyword>
<dbReference type="CDD" id="cd07012">
    <property type="entry name" value="PBP2_Bug_TTT"/>
    <property type="match status" value="1"/>
</dbReference>
<accession>A0A556AWQ5</accession>
<dbReference type="Gene3D" id="3.40.190.150">
    <property type="entry name" value="Bordetella uptake gene, domain 1"/>
    <property type="match status" value="1"/>
</dbReference>
<name>A0A556AWQ5_9BURK</name>
<feature type="chain" id="PRO_5022215151" evidence="2">
    <location>
        <begin position="26"/>
        <end position="324"/>
    </location>
</feature>
<dbReference type="PANTHER" id="PTHR42928:SF5">
    <property type="entry name" value="BLR1237 PROTEIN"/>
    <property type="match status" value="1"/>
</dbReference>
<dbReference type="InterPro" id="IPR042100">
    <property type="entry name" value="Bug_dom1"/>
</dbReference>
<comment type="caution">
    <text evidence="3">The sequence shown here is derived from an EMBL/GenBank/DDBJ whole genome shotgun (WGS) entry which is preliminary data.</text>
</comment>
<comment type="similarity">
    <text evidence="1">Belongs to the UPF0065 (bug) family.</text>
</comment>
<feature type="signal peptide" evidence="2">
    <location>
        <begin position="1"/>
        <end position="25"/>
    </location>
</feature>
<dbReference type="RefSeq" id="WP_143947301.1">
    <property type="nucleotide sequence ID" value="NZ_BAABMB010000001.1"/>
</dbReference>
<evidence type="ECO:0000256" key="2">
    <source>
        <dbReference type="SAM" id="SignalP"/>
    </source>
</evidence>
<dbReference type="Proteomes" id="UP000318405">
    <property type="component" value="Unassembled WGS sequence"/>
</dbReference>
<reference evidence="3 4" key="1">
    <citation type="submission" date="2019-07" db="EMBL/GenBank/DDBJ databases">
        <title>Qingshengfaniella alkalisoli gen. nov., sp. nov., isolated from saline soil.</title>
        <authorList>
            <person name="Xu L."/>
            <person name="Huang X.-X."/>
            <person name="Sun J.-Q."/>
        </authorList>
    </citation>
    <scope>NUCLEOTIDE SEQUENCE [LARGE SCALE GENOMIC DNA]</scope>
    <source>
        <strain evidence="3 4">DSM 27279</strain>
    </source>
</reference>
<keyword evidence="2" id="KW-0732">Signal</keyword>
<dbReference type="AlphaFoldDB" id="A0A556AWQ5"/>
<gene>
    <name evidence="3" type="ORF">FOZ76_06365</name>
</gene>
<dbReference type="SUPFAM" id="SSF53850">
    <property type="entry name" value="Periplasmic binding protein-like II"/>
    <property type="match status" value="1"/>
</dbReference>
<evidence type="ECO:0000256" key="1">
    <source>
        <dbReference type="ARBA" id="ARBA00006987"/>
    </source>
</evidence>
<protein>
    <submittedName>
        <fullName evidence="3">Tripartite tricarboxylate transporter substrate binding protein</fullName>
    </submittedName>
</protein>
<dbReference type="EMBL" id="VLTJ01000010">
    <property type="protein sequence ID" value="TSH97346.1"/>
    <property type="molecule type" value="Genomic_DNA"/>
</dbReference>